<dbReference type="Proteomes" id="UP001162131">
    <property type="component" value="Unassembled WGS sequence"/>
</dbReference>
<dbReference type="PANTHER" id="PTHR12482">
    <property type="entry name" value="LIPASE ROG1-RELATED-RELATED"/>
    <property type="match status" value="1"/>
</dbReference>
<protein>
    <recommendedName>
        <fullName evidence="2">DUF676 domain-containing protein</fullName>
    </recommendedName>
</protein>
<name>A0AAU9JZX1_9CILI</name>
<sequence length="666" mass="77402">MSFRAIADIIINVESFRNIDLYQSGLYHIEFSVFQKIKDTEIYASPYNLIMNEEPKDECRILEPNIDDMKFKTRSFWIRYNDEEIIFNEIAVFRTEIDYERGKNLGEIKIRANLMYLNTENQEDEEVLNTDVRRIREFQAVSSIEIEVKSIISGINNYFPFVFDDEHFCVTSATIHAAPIDFRLRSSKIEDDNKESSHHISYSEEDLIQAIGEIFFKRKDIILQEDMSEIYNIYVKILENACENNKKFILEWDSQGGEIDEKVQIPDVGIGKEKVIKKVIEDIQTIAAKICYMNIQFLDCLKNHSTEISRSLEILYNQASKEYWNRYISYESATLNDFSMSFDESLAEHHQQIVDTILNHPQDFQNFRIQAPLFLSQKPVLICNTHTKSRISSETNPWDPEWLSCLPNLPMRKHGIHLVIIVHGFQGNSSDVKLWKNYIGLYRPDTMILSSVSNEEDTKISLEEMGRKLSDEIVSYIHEYCPKGLRKISFIGYSLGSLIIRSALPHLSHYSSKMQFFLSLSSPHLGYMENSSKLIDAGACMKTLLKSDCLLQCTMTDAHNPWDTYIYKLSSQVGLGWFKHICFLSSYQDNYTPFSSARVEISPTSNEIYVEMAQNIFSQIKIPKICRLDVHFPVEESLKPHVQIVQNSSLVQLFLYSCPHFFELTN</sequence>
<evidence type="ECO:0000259" key="2">
    <source>
        <dbReference type="Pfam" id="PF05057"/>
    </source>
</evidence>
<organism evidence="3 4">
    <name type="scientific">Blepharisma stoltei</name>
    <dbReference type="NCBI Taxonomy" id="1481888"/>
    <lineage>
        <taxon>Eukaryota</taxon>
        <taxon>Sar</taxon>
        <taxon>Alveolata</taxon>
        <taxon>Ciliophora</taxon>
        <taxon>Postciliodesmatophora</taxon>
        <taxon>Heterotrichea</taxon>
        <taxon>Heterotrichida</taxon>
        <taxon>Blepharismidae</taxon>
        <taxon>Blepharisma</taxon>
    </lineage>
</organism>
<dbReference type="EMBL" id="CAJZBQ010000051">
    <property type="protein sequence ID" value="CAG9330158.1"/>
    <property type="molecule type" value="Genomic_DNA"/>
</dbReference>
<gene>
    <name evidence="3" type="ORF">BSTOLATCC_MIC50760</name>
</gene>
<reference evidence="3" key="1">
    <citation type="submission" date="2021-09" db="EMBL/GenBank/DDBJ databases">
        <authorList>
            <consortium name="AG Swart"/>
            <person name="Singh M."/>
            <person name="Singh A."/>
            <person name="Seah K."/>
            <person name="Emmerich C."/>
        </authorList>
    </citation>
    <scope>NUCLEOTIDE SEQUENCE</scope>
    <source>
        <strain evidence="3">ATCC30299</strain>
    </source>
</reference>
<keyword evidence="4" id="KW-1185">Reference proteome</keyword>
<evidence type="ECO:0000313" key="4">
    <source>
        <dbReference type="Proteomes" id="UP001162131"/>
    </source>
</evidence>
<dbReference type="Pfam" id="PF05057">
    <property type="entry name" value="DUF676"/>
    <property type="match status" value="1"/>
</dbReference>
<evidence type="ECO:0000256" key="1">
    <source>
        <dbReference type="ARBA" id="ARBA00007949"/>
    </source>
</evidence>
<dbReference type="PANTHER" id="PTHR12482:SF5">
    <property type="entry name" value="DUF676 DOMAIN-CONTAINING PROTEIN"/>
    <property type="match status" value="1"/>
</dbReference>
<comment type="caution">
    <text evidence="3">The sequence shown here is derived from an EMBL/GenBank/DDBJ whole genome shotgun (WGS) entry which is preliminary data.</text>
</comment>
<evidence type="ECO:0000313" key="3">
    <source>
        <dbReference type="EMBL" id="CAG9330158.1"/>
    </source>
</evidence>
<dbReference type="InterPro" id="IPR007751">
    <property type="entry name" value="DUF676_lipase-like"/>
</dbReference>
<dbReference type="InterPro" id="IPR022122">
    <property type="entry name" value="DUF3657"/>
</dbReference>
<dbReference type="Pfam" id="PF12394">
    <property type="entry name" value="DUF3657"/>
    <property type="match status" value="1"/>
</dbReference>
<dbReference type="InterPro" id="IPR029058">
    <property type="entry name" value="AB_hydrolase_fold"/>
</dbReference>
<comment type="similarity">
    <text evidence="1">Belongs to the FAM135 family.</text>
</comment>
<accession>A0AAU9JZX1</accession>
<feature type="domain" description="DUF676" evidence="2">
    <location>
        <begin position="414"/>
        <end position="596"/>
    </location>
</feature>
<dbReference type="SUPFAM" id="SSF53474">
    <property type="entry name" value="alpha/beta-Hydrolases"/>
    <property type="match status" value="1"/>
</dbReference>
<dbReference type="AlphaFoldDB" id="A0AAU9JZX1"/>
<proteinExistence type="inferred from homology"/>
<dbReference type="InterPro" id="IPR044294">
    <property type="entry name" value="Lipase-like"/>
</dbReference>
<dbReference type="Gene3D" id="3.40.50.1820">
    <property type="entry name" value="alpha/beta hydrolase"/>
    <property type="match status" value="1"/>
</dbReference>